<dbReference type="GO" id="GO:0016491">
    <property type="term" value="F:oxidoreductase activity"/>
    <property type="evidence" value="ECO:0007669"/>
    <property type="project" value="InterPro"/>
</dbReference>
<gene>
    <name evidence="6" type="ORF">D3H35_28020</name>
</gene>
<dbReference type="InterPro" id="IPR013766">
    <property type="entry name" value="Thioredoxin_domain"/>
</dbReference>
<evidence type="ECO:0000259" key="5">
    <source>
        <dbReference type="PROSITE" id="PS51352"/>
    </source>
</evidence>
<dbReference type="InterPro" id="IPR017937">
    <property type="entry name" value="Thioredoxin_CS"/>
</dbReference>
<accession>A0A398CNU9</accession>
<comment type="caution">
    <text evidence="6">The sequence shown here is derived from an EMBL/GenBank/DDBJ whole genome shotgun (WGS) entry which is preliminary data.</text>
</comment>
<dbReference type="AlphaFoldDB" id="A0A398CNU9"/>
<dbReference type="GO" id="GO:0030313">
    <property type="term" value="C:cell envelope"/>
    <property type="evidence" value="ECO:0007669"/>
    <property type="project" value="UniProtKB-SubCell"/>
</dbReference>
<evidence type="ECO:0000313" key="6">
    <source>
        <dbReference type="EMBL" id="RIE00584.1"/>
    </source>
</evidence>
<keyword evidence="4" id="KW-1133">Transmembrane helix</keyword>
<evidence type="ECO:0000256" key="3">
    <source>
        <dbReference type="SAM" id="MobiDB-lite"/>
    </source>
</evidence>
<dbReference type="PANTHER" id="PTHR42852:SF1">
    <property type="entry name" value="THIOREDOXIN-LIKE PROTEIN YNEN"/>
    <property type="match status" value="1"/>
</dbReference>
<evidence type="ECO:0000256" key="1">
    <source>
        <dbReference type="ARBA" id="ARBA00004196"/>
    </source>
</evidence>
<dbReference type="PROSITE" id="PS00194">
    <property type="entry name" value="THIOREDOXIN_1"/>
    <property type="match status" value="1"/>
</dbReference>
<keyword evidence="7" id="KW-1185">Reference proteome</keyword>
<evidence type="ECO:0000313" key="7">
    <source>
        <dbReference type="Proteomes" id="UP000266340"/>
    </source>
</evidence>
<feature type="domain" description="Thioredoxin" evidence="5">
    <location>
        <begin position="115"/>
        <end position="257"/>
    </location>
</feature>
<feature type="region of interest" description="Disordered" evidence="3">
    <location>
        <begin position="97"/>
        <end position="119"/>
    </location>
</feature>
<dbReference type="Gene3D" id="3.40.30.10">
    <property type="entry name" value="Glutaredoxin"/>
    <property type="match status" value="1"/>
</dbReference>
<sequence>MRSPWRPPWMWLTARIANAGLLTAQGIISPRLRRPMQEQAKVGTTRRYEVKWESTDKMKHRRKSGVLKMKRNLFILIIVAAAIAAVFVYTNDKGPKASNAGGTAEQGQENDAAKPKPGSKAPAFKLAALDDKLNATYEAGGPRDKVLIVNFWASWCGPCELEAPDLKTLNEKYKDKVDLYAVNATKYDVVRNAKLFVKEHEFTFPVLTDADGKVGDEYKVFSYPISFVIGRDGTIIERIEGVKPLEDWEALLDKAIAG</sequence>
<evidence type="ECO:0000256" key="2">
    <source>
        <dbReference type="ARBA" id="ARBA00022748"/>
    </source>
</evidence>
<keyword evidence="4" id="KW-0472">Membrane</keyword>
<dbReference type="Pfam" id="PF08534">
    <property type="entry name" value="Redoxin"/>
    <property type="match status" value="1"/>
</dbReference>
<protein>
    <submittedName>
        <fullName evidence="6">TlpA family protein disulfide reductase</fullName>
    </submittedName>
</protein>
<dbReference type="CDD" id="cd02966">
    <property type="entry name" value="TlpA_like_family"/>
    <property type="match status" value="1"/>
</dbReference>
<dbReference type="PANTHER" id="PTHR42852">
    <property type="entry name" value="THIOL:DISULFIDE INTERCHANGE PROTEIN DSBE"/>
    <property type="match status" value="1"/>
</dbReference>
<keyword evidence="2" id="KW-0201">Cytochrome c-type biogenesis</keyword>
<feature type="transmembrane region" description="Helical" evidence="4">
    <location>
        <begin position="72"/>
        <end position="90"/>
    </location>
</feature>
<dbReference type="EMBL" id="QXJM01000052">
    <property type="protein sequence ID" value="RIE00584.1"/>
    <property type="molecule type" value="Genomic_DNA"/>
</dbReference>
<keyword evidence="4" id="KW-0812">Transmembrane</keyword>
<organism evidence="6 7">
    <name type="scientific">Cohnella faecalis</name>
    <dbReference type="NCBI Taxonomy" id="2315694"/>
    <lineage>
        <taxon>Bacteria</taxon>
        <taxon>Bacillati</taxon>
        <taxon>Bacillota</taxon>
        <taxon>Bacilli</taxon>
        <taxon>Bacillales</taxon>
        <taxon>Paenibacillaceae</taxon>
        <taxon>Cohnella</taxon>
    </lineage>
</organism>
<dbReference type="GO" id="GO:0017004">
    <property type="term" value="P:cytochrome complex assembly"/>
    <property type="evidence" value="ECO:0007669"/>
    <property type="project" value="UniProtKB-KW"/>
</dbReference>
<dbReference type="InterPro" id="IPR036249">
    <property type="entry name" value="Thioredoxin-like_sf"/>
</dbReference>
<evidence type="ECO:0000256" key="4">
    <source>
        <dbReference type="SAM" id="Phobius"/>
    </source>
</evidence>
<name>A0A398CNU9_9BACL</name>
<proteinExistence type="predicted"/>
<dbReference type="InterPro" id="IPR013740">
    <property type="entry name" value="Redoxin"/>
</dbReference>
<dbReference type="SUPFAM" id="SSF52833">
    <property type="entry name" value="Thioredoxin-like"/>
    <property type="match status" value="1"/>
</dbReference>
<comment type="subcellular location">
    <subcellularLocation>
        <location evidence="1">Cell envelope</location>
    </subcellularLocation>
</comment>
<dbReference type="PROSITE" id="PS51352">
    <property type="entry name" value="THIOREDOXIN_2"/>
    <property type="match status" value="1"/>
</dbReference>
<reference evidence="6 7" key="1">
    <citation type="submission" date="2018-09" db="EMBL/GenBank/DDBJ databases">
        <title>Cohnella cavernae sp. nov., isolated from a karst cave.</title>
        <authorList>
            <person name="Zhu H."/>
        </authorList>
    </citation>
    <scope>NUCLEOTIDE SEQUENCE [LARGE SCALE GENOMIC DNA]</scope>
    <source>
        <strain evidence="6 7">K2E09-144</strain>
    </source>
</reference>
<dbReference type="Proteomes" id="UP000266340">
    <property type="component" value="Unassembled WGS sequence"/>
</dbReference>
<dbReference type="InterPro" id="IPR050553">
    <property type="entry name" value="Thioredoxin_ResA/DsbE_sf"/>
</dbReference>